<evidence type="ECO:0000313" key="1">
    <source>
        <dbReference type="EMBL" id="GHC68037.1"/>
    </source>
</evidence>
<organism evidence="1 2">
    <name type="scientific">Roseibacillus persicicus</name>
    <dbReference type="NCBI Taxonomy" id="454148"/>
    <lineage>
        <taxon>Bacteria</taxon>
        <taxon>Pseudomonadati</taxon>
        <taxon>Verrucomicrobiota</taxon>
        <taxon>Verrucomicrobiia</taxon>
        <taxon>Verrucomicrobiales</taxon>
        <taxon>Verrucomicrobiaceae</taxon>
        <taxon>Roseibacillus</taxon>
    </lineage>
</organism>
<dbReference type="RefSeq" id="WP_194598412.1">
    <property type="nucleotide sequence ID" value="NZ_JBHLZH010000026.1"/>
</dbReference>
<proteinExistence type="predicted"/>
<dbReference type="Proteomes" id="UP000644507">
    <property type="component" value="Unassembled WGS sequence"/>
</dbReference>
<accession>A0A918WQL0</accession>
<evidence type="ECO:0000313" key="2">
    <source>
        <dbReference type="Proteomes" id="UP000644507"/>
    </source>
</evidence>
<sequence>MPEVPEDMGIELAEFGTYPKEVLEKLNLPEQDLRILREVGFPTESAPFLSFSHNVGEALILFSELNPGAGDEFECYKYFGHNGTGDPICIDERDGSIVSLDHESGMTRRLYNSSLTQFAETLCLLAEAMHGGTNLDFMNELLKIDEPAAGETAIWATEHSQVI</sequence>
<keyword evidence="2" id="KW-1185">Reference proteome</keyword>
<dbReference type="InterPro" id="IPR025851">
    <property type="entry name" value="SUKH-4"/>
</dbReference>
<gene>
    <name evidence="1" type="ORF">GCM10007100_40160</name>
</gene>
<protein>
    <submittedName>
        <fullName evidence="1">Uncharacterized protein</fullName>
    </submittedName>
</protein>
<dbReference type="AlphaFoldDB" id="A0A918WQL0"/>
<dbReference type="Pfam" id="PF14435">
    <property type="entry name" value="SUKH-4"/>
    <property type="match status" value="1"/>
</dbReference>
<dbReference type="EMBL" id="BMXI01000035">
    <property type="protein sequence ID" value="GHC68037.1"/>
    <property type="molecule type" value="Genomic_DNA"/>
</dbReference>
<reference evidence="1" key="1">
    <citation type="journal article" date="2014" name="Int. J. Syst. Evol. Microbiol.">
        <title>Complete genome sequence of Corynebacterium casei LMG S-19264T (=DSM 44701T), isolated from a smear-ripened cheese.</title>
        <authorList>
            <consortium name="US DOE Joint Genome Institute (JGI-PGF)"/>
            <person name="Walter F."/>
            <person name="Albersmeier A."/>
            <person name="Kalinowski J."/>
            <person name="Ruckert C."/>
        </authorList>
    </citation>
    <scope>NUCLEOTIDE SEQUENCE</scope>
    <source>
        <strain evidence="1">KCTC 12988</strain>
    </source>
</reference>
<reference evidence="1" key="2">
    <citation type="submission" date="2020-09" db="EMBL/GenBank/DDBJ databases">
        <authorList>
            <person name="Sun Q."/>
            <person name="Kim S."/>
        </authorList>
    </citation>
    <scope>NUCLEOTIDE SEQUENCE</scope>
    <source>
        <strain evidence="1">KCTC 12988</strain>
    </source>
</reference>
<name>A0A918WQL0_9BACT</name>
<comment type="caution">
    <text evidence="1">The sequence shown here is derived from an EMBL/GenBank/DDBJ whole genome shotgun (WGS) entry which is preliminary data.</text>
</comment>